<evidence type="ECO:0000313" key="4">
    <source>
        <dbReference type="EMBL" id="MFC5354341.1"/>
    </source>
</evidence>
<dbReference type="EMBL" id="JBHSLC010000006">
    <property type="protein sequence ID" value="MFC5354341.1"/>
    <property type="molecule type" value="Genomic_DNA"/>
</dbReference>
<feature type="domain" description="Glycosyl transferase family 1" evidence="2">
    <location>
        <begin position="215"/>
        <end position="384"/>
    </location>
</feature>
<dbReference type="InterPro" id="IPR001296">
    <property type="entry name" value="Glyco_trans_1"/>
</dbReference>
<proteinExistence type="predicted"/>
<reference evidence="5" key="1">
    <citation type="journal article" date="2019" name="Int. J. Syst. Evol. Microbiol.">
        <title>The Global Catalogue of Microorganisms (GCM) 10K type strain sequencing project: providing services to taxonomists for standard genome sequencing and annotation.</title>
        <authorList>
            <consortium name="The Broad Institute Genomics Platform"/>
            <consortium name="The Broad Institute Genome Sequencing Center for Infectious Disease"/>
            <person name="Wu L."/>
            <person name="Ma J."/>
        </authorList>
    </citation>
    <scope>NUCLEOTIDE SEQUENCE [LARGE SCALE GENOMIC DNA]</scope>
    <source>
        <strain evidence="5">CCUG 58760</strain>
    </source>
</reference>
<dbReference type="PANTHER" id="PTHR46401">
    <property type="entry name" value="GLYCOSYLTRANSFERASE WBBK-RELATED"/>
    <property type="match status" value="1"/>
</dbReference>
<dbReference type="CDD" id="cd03818">
    <property type="entry name" value="GT4_ExpC-like"/>
    <property type="match status" value="1"/>
</dbReference>
<name>A0ABW0G0A1_9PROT</name>
<evidence type="ECO:0000313" key="5">
    <source>
        <dbReference type="Proteomes" id="UP001596166"/>
    </source>
</evidence>
<evidence type="ECO:0000259" key="2">
    <source>
        <dbReference type="Pfam" id="PF00534"/>
    </source>
</evidence>
<sequence>MRLLFLHQNFPGQYKHLARHFAGLPQVQAVALGEAVNLKDRPAPPGIRLLGYRSPQGASAQTHHYLRSAEAAVRRGQTVARACLDLKRQGFRPDLVCAHAGWGESLYIKDVFPDTKLLTFFEFYYQAEGGDLGFDPEFPASFDDRCRARTRNTTHLLSLAGTDWGITPTRWQHAQFPALARRCIDVVFDGIDTDAVTPDPGAMLRLADGTVLTRTDEVITYVARNLEPYRGFHVFMRALPEILRRRPKARVLIVGGDEVSYGCAPQDGRTWRAFMMGEVGARLDLGRVHFLGRVPYNRFLEILRVSGVHVYLTYPFVLSWSMMEAMAAGCAVVGSATGPVREVIADGDNGFLVDFFDWQAIADAVDRVFEEPGRCAAVRERARRTVVERYDLARCCLPDQLALLQDVLDGRRSATETADEMAKGTERAGAAAS</sequence>
<dbReference type="PANTHER" id="PTHR46401:SF2">
    <property type="entry name" value="GLYCOSYLTRANSFERASE WBBK-RELATED"/>
    <property type="match status" value="1"/>
</dbReference>
<evidence type="ECO:0000256" key="1">
    <source>
        <dbReference type="ARBA" id="ARBA00022679"/>
    </source>
</evidence>
<dbReference type="Pfam" id="PF12000">
    <property type="entry name" value="Glyco_trans_4_3"/>
    <property type="match status" value="1"/>
</dbReference>
<accession>A0ABW0G0A1</accession>
<keyword evidence="5" id="KW-1185">Reference proteome</keyword>
<protein>
    <submittedName>
        <fullName evidence="4">Glycosyltransferase family 4 protein</fullName>
    </submittedName>
</protein>
<dbReference type="InterPro" id="IPR022623">
    <property type="entry name" value="Glyco_trans_4"/>
</dbReference>
<dbReference type="RefSeq" id="WP_376994085.1">
    <property type="nucleotide sequence ID" value="NZ_JBHSLC010000006.1"/>
</dbReference>
<dbReference type="Pfam" id="PF00534">
    <property type="entry name" value="Glycos_transf_1"/>
    <property type="match status" value="1"/>
</dbReference>
<organism evidence="4 5">
    <name type="scientific">Azospirillum himalayense</name>
    <dbReference type="NCBI Taxonomy" id="654847"/>
    <lineage>
        <taxon>Bacteria</taxon>
        <taxon>Pseudomonadati</taxon>
        <taxon>Pseudomonadota</taxon>
        <taxon>Alphaproteobacteria</taxon>
        <taxon>Rhodospirillales</taxon>
        <taxon>Azospirillaceae</taxon>
        <taxon>Azospirillum</taxon>
    </lineage>
</organism>
<dbReference type="Proteomes" id="UP001596166">
    <property type="component" value="Unassembled WGS sequence"/>
</dbReference>
<comment type="caution">
    <text evidence="4">The sequence shown here is derived from an EMBL/GenBank/DDBJ whole genome shotgun (WGS) entry which is preliminary data.</text>
</comment>
<feature type="domain" description="Glycosyl transferase family 4" evidence="3">
    <location>
        <begin position="39"/>
        <end position="195"/>
    </location>
</feature>
<keyword evidence="1" id="KW-0808">Transferase</keyword>
<dbReference type="Gene3D" id="3.40.50.2000">
    <property type="entry name" value="Glycogen Phosphorylase B"/>
    <property type="match status" value="2"/>
</dbReference>
<evidence type="ECO:0000259" key="3">
    <source>
        <dbReference type="Pfam" id="PF12000"/>
    </source>
</evidence>
<gene>
    <name evidence="4" type="ORF">ACFPMG_04910</name>
</gene>
<dbReference type="SUPFAM" id="SSF53756">
    <property type="entry name" value="UDP-Glycosyltransferase/glycogen phosphorylase"/>
    <property type="match status" value="1"/>
</dbReference>